<dbReference type="GO" id="GO:0032993">
    <property type="term" value="C:protein-DNA complex"/>
    <property type="evidence" value="ECO:0007669"/>
    <property type="project" value="TreeGrafter"/>
</dbReference>
<dbReference type="PANTHER" id="PTHR48111">
    <property type="entry name" value="REGULATOR OF RPOS"/>
    <property type="match status" value="1"/>
</dbReference>
<dbReference type="InterPro" id="IPR039420">
    <property type="entry name" value="WalR-like"/>
</dbReference>
<sequence length="241" mass="26958">MTTTLTRCLIVDDEALARELIETHLKQLNGFEVVASCASAIEASQVLQSESVDLMFLDIEMPVLKGTDFYTNLANKPKVIFTTAYRDYAVDGFELNAVDYLLKPVVFARFFRAIERYKATLSGKTSTAVSNELNSAGPATIFVRKDRKQVKLVLQDILYVQGLKDYVKVVMSADSHVIKSGIGAFAEQLGSEFVRIHKSFIVNRRKVTAFTNYDVEIGEIELPIGERYRAALEQTLMHDSG</sequence>
<dbReference type="SMART" id="SM00448">
    <property type="entry name" value="REC"/>
    <property type="match status" value="1"/>
</dbReference>
<dbReference type="InterPro" id="IPR001789">
    <property type="entry name" value="Sig_transdc_resp-reg_receiver"/>
</dbReference>
<dbReference type="SMART" id="SM00850">
    <property type="entry name" value="LytTR"/>
    <property type="match status" value="1"/>
</dbReference>
<dbReference type="AlphaFoldDB" id="A0A918RL26"/>
<dbReference type="InterPro" id="IPR011006">
    <property type="entry name" value="CheY-like_superfamily"/>
</dbReference>
<protein>
    <submittedName>
        <fullName evidence="6">DNA-binding response regulator</fullName>
    </submittedName>
</protein>
<name>A0A918RL26_9GAMM</name>
<proteinExistence type="predicted"/>
<dbReference type="InterPro" id="IPR007492">
    <property type="entry name" value="LytTR_DNA-bd_dom"/>
</dbReference>
<evidence type="ECO:0000313" key="6">
    <source>
        <dbReference type="EMBL" id="GHA03617.1"/>
    </source>
</evidence>
<reference evidence="6" key="2">
    <citation type="submission" date="2020-09" db="EMBL/GenBank/DDBJ databases">
        <authorList>
            <person name="Sun Q."/>
            <person name="Kim S."/>
        </authorList>
    </citation>
    <scope>NUCLEOTIDE SEQUENCE</scope>
    <source>
        <strain evidence="6">KCTC 12711</strain>
    </source>
</reference>
<accession>A0A918RL26</accession>
<dbReference type="PANTHER" id="PTHR48111:SF17">
    <property type="entry name" value="TRANSCRIPTIONAL REGULATORY PROTEIN YPDB"/>
    <property type="match status" value="1"/>
</dbReference>
<evidence type="ECO:0000256" key="3">
    <source>
        <dbReference type="PROSITE-ProRule" id="PRU00169"/>
    </source>
</evidence>
<dbReference type="GO" id="GO:0005829">
    <property type="term" value="C:cytosol"/>
    <property type="evidence" value="ECO:0007669"/>
    <property type="project" value="TreeGrafter"/>
</dbReference>
<dbReference type="SUPFAM" id="SSF52172">
    <property type="entry name" value="CheY-like"/>
    <property type="match status" value="1"/>
</dbReference>
<keyword evidence="7" id="KW-1185">Reference proteome</keyword>
<evidence type="ECO:0000313" key="7">
    <source>
        <dbReference type="Proteomes" id="UP000614811"/>
    </source>
</evidence>
<evidence type="ECO:0000256" key="1">
    <source>
        <dbReference type="ARBA" id="ARBA00023012"/>
    </source>
</evidence>
<evidence type="ECO:0000259" key="4">
    <source>
        <dbReference type="PROSITE" id="PS50110"/>
    </source>
</evidence>
<reference evidence="6" key="1">
    <citation type="journal article" date="2014" name="Int. J. Syst. Evol. Microbiol.">
        <title>Complete genome sequence of Corynebacterium casei LMG S-19264T (=DSM 44701T), isolated from a smear-ripened cheese.</title>
        <authorList>
            <consortium name="US DOE Joint Genome Institute (JGI-PGF)"/>
            <person name="Walter F."/>
            <person name="Albersmeier A."/>
            <person name="Kalinowski J."/>
            <person name="Ruckert C."/>
        </authorList>
    </citation>
    <scope>NUCLEOTIDE SEQUENCE</scope>
    <source>
        <strain evidence="6">KCTC 12711</strain>
    </source>
</reference>
<dbReference type="Gene3D" id="2.40.50.1020">
    <property type="entry name" value="LytTr DNA-binding domain"/>
    <property type="match status" value="1"/>
</dbReference>
<organism evidence="6 7">
    <name type="scientific">Arenicella chitinivorans</name>
    <dbReference type="NCBI Taxonomy" id="1329800"/>
    <lineage>
        <taxon>Bacteria</taxon>
        <taxon>Pseudomonadati</taxon>
        <taxon>Pseudomonadota</taxon>
        <taxon>Gammaproteobacteria</taxon>
        <taxon>Arenicellales</taxon>
        <taxon>Arenicellaceae</taxon>
        <taxon>Arenicella</taxon>
    </lineage>
</organism>
<dbReference type="GO" id="GO:0000156">
    <property type="term" value="F:phosphorelay response regulator activity"/>
    <property type="evidence" value="ECO:0007669"/>
    <property type="project" value="TreeGrafter"/>
</dbReference>
<feature type="domain" description="HTH LytTR-type" evidence="5">
    <location>
        <begin position="141"/>
        <end position="238"/>
    </location>
</feature>
<keyword evidence="2 6" id="KW-0238">DNA-binding</keyword>
<evidence type="ECO:0000259" key="5">
    <source>
        <dbReference type="PROSITE" id="PS50930"/>
    </source>
</evidence>
<dbReference type="EMBL" id="BMXA01000002">
    <property type="protein sequence ID" value="GHA03617.1"/>
    <property type="molecule type" value="Genomic_DNA"/>
</dbReference>
<dbReference type="GO" id="GO:0006355">
    <property type="term" value="P:regulation of DNA-templated transcription"/>
    <property type="evidence" value="ECO:0007669"/>
    <property type="project" value="TreeGrafter"/>
</dbReference>
<gene>
    <name evidence="6" type="ORF">GCM10008090_10940</name>
</gene>
<dbReference type="RefSeq" id="WP_189399036.1">
    <property type="nucleotide sequence ID" value="NZ_BMXA01000002.1"/>
</dbReference>
<dbReference type="Gene3D" id="3.40.50.2300">
    <property type="match status" value="1"/>
</dbReference>
<dbReference type="GO" id="GO:0000976">
    <property type="term" value="F:transcription cis-regulatory region binding"/>
    <property type="evidence" value="ECO:0007669"/>
    <property type="project" value="TreeGrafter"/>
</dbReference>
<dbReference type="Proteomes" id="UP000614811">
    <property type="component" value="Unassembled WGS sequence"/>
</dbReference>
<dbReference type="PROSITE" id="PS50110">
    <property type="entry name" value="RESPONSE_REGULATORY"/>
    <property type="match status" value="1"/>
</dbReference>
<keyword evidence="1" id="KW-0902">Two-component regulatory system</keyword>
<feature type="modified residue" description="4-aspartylphosphate" evidence="3">
    <location>
        <position position="58"/>
    </location>
</feature>
<keyword evidence="3" id="KW-0597">Phosphoprotein</keyword>
<feature type="domain" description="Response regulatory" evidence="4">
    <location>
        <begin position="7"/>
        <end position="118"/>
    </location>
</feature>
<dbReference type="Pfam" id="PF04397">
    <property type="entry name" value="LytTR"/>
    <property type="match status" value="1"/>
</dbReference>
<comment type="caution">
    <text evidence="6">The sequence shown here is derived from an EMBL/GenBank/DDBJ whole genome shotgun (WGS) entry which is preliminary data.</text>
</comment>
<dbReference type="Pfam" id="PF00072">
    <property type="entry name" value="Response_reg"/>
    <property type="match status" value="1"/>
</dbReference>
<evidence type="ECO:0000256" key="2">
    <source>
        <dbReference type="ARBA" id="ARBA00023125"/>
    </source>
</evidence>
<dbReference type="PROSITE" id="PS50930">
    <property type="entry name" value="HTH_LYTTR"/>
    <property type="match status" value="1"/>
</dbReference>